<keyword evidence="2 5" id="KW-0694">RNA-binding</keyword>
<dbReference type="Proteomes" id="UP000176409">
    <property type="component" value="Unassembled WGS sequence"/>
</dbReference>
<evidence type="ECO:0000256" key="5">
    <source>
        <dbReference type="HAMAP-Rule" id="MF_01334"/>
    </source>
</evidence>
<name>A0A1F6B192_9BACT</name>
<comment type="subunit">
    <text evidence="5">Part of the 50S ribosomal subunit; part of the 5S rRNA/L5/L18/L25 subcomplex. Contacts the 5S rRNA. Binds to the 5S rRNA independently of L5 and L18.</text>
</comment>
<dbReference type="InterPro" id="IPR029751">
    <property type="entry name" value="Ribosomal_L25_dom"/>
</dbReference>
<reference evidence="9 10" key="1">
    <citation type="journal article" date="2016" name="Nat. Commun.">
        <title>Thousands of microbial genomes shed light on interconnected biogeochemical processes in an aquifer system.</title>
        <authorList>
            <person name="Anantharaman K."/>
            <person name="Brown C.T."/>
            <person name="Hug L.A."/>
            <person name="Sharon I."/>
            <person name="Castelle C.J."/>
            <person name="Probst A.J."/>
            <person name="Thomas B.C."/>
            <person name="Singh A."/>
            <person name="Wilkins M.J."/>
            <person name="Karaoz U."/>
            <person name="Brodie E.L."/>
            <person name="Williams K.H."/>
            <person name="Hubbard S.S."/>
            <person name="Banfield J.F."/>
        </authorList>
    </citation>
    <scope>NUCLEOTIDE SEQUENCE [LARGE SCALE GENOMIC DNA]</scope>
</reference>
<dbReference type="InterPro" id="IPR037121">
    <property type="entry name" value="Ribosomal_bL25_C"/>
</dbReference>
<evidence type="ECO:0000259" key="8">
    <source>
        <dbReference type="Pfam" id="PF14693"/>
    </source>
</evidence>
<comment type="function">
    <text evidence="5">This is one of the proteins that binds to the 5S RNA in the ribosome where it forms part of the central protuberance.</text>
</comment>
<dbReference type="InterPro" id="IPR020056">
    <property type="entry name" value="Rbsml_bL25/Gln-tRNA_synth_N"/>
</dbReference>
<feature type="domain" description="Large ribosomal subunit protein bL25 L25" evidence="7">
    <location>
        <begin position="6"/>
        <end position="91"/>
    </location>
</feature>
<organism evidence="9 10">
    <name type="scientific">Candidatus Gottesmanbacteria bacterium RIFCSPLOWO2_01_FULL_49_10</name>
    <dbReference type="NCBI Taxonomy" id="1798396"/>
    <lineage>
        <taxon>Bacteria</taxon>
        <taxon>Candidatus Gottesmaniibacteriota</taxon>
    </lineage>
</organism>
<dbReference type="InterPro" id="IPR020057">
    <property type="entry name" value="Ribosomal_bL25_b-dom"/>
</dbReference>
<feature type="compositionally biased region" description="Basic and acidic residues" evidence="6">
    <location>
        <begin position="233"/>
        <end position="245"/>
    </location>
</feature>
<dbReference type="InterPro" id="IPR020930">
    <property type="entry name" value="Ribosomal_uL5_bac-type"/>
</dbReference>
<evidence type="ECO:0000256" key="6">
    <source>
        <dbReference type="SAM" id="MobiDB-lite"/>
    </source>
</evidence>
<dbReference type="NCBIfam" id="TIGR00731">
    <property type="entry name" value="bL25_bact_ctc"/>
    <property type="match status" value="1"/>
</dbReference>
<feature type="compositionally biased region" description="Low complexity" evidence="6">
    <location>
        <begin position="195"/>
        <end position="224"/>
    </location>
</feature>
<dbReference type="HAMAP" id="MF_01334">
    <property type="entry name" value="Ribosomal_bL25_CTC"/>
    <property type="match status" value="1"/>
</dbReference>
<dbReference type="CDD" id="cd00495">
    <property type="entry name" value="Ribosomal_L25_TL5_CTC"/>
    <property type="match status" value="1"/>
</dbReference>
<accession>A0A1F6B192</accession>
<dbReference type="Gene3D" id="2.40.240.10">
    <property type="entry name" value="Ribosomal Protein L25, Chain P"/>
    <property type="match status" value="1"/>
</dbReference>
<evidence type="ECO:0000256" key="3">
    <source>
        <dbReference type="ARBA" id="ARBA00022980"/>
    </source>
</evidence>
<dbReference type="PANTHER" id="PTHR33284:SF1">
    <property type="entry name" value="RIBOSOMAL PROTEIN L25_GLN-TRNA SYNTHETASE, ANTI-CODON-BINDING DOMAIN-CONTAINING PROTEIN"/>
    <property type="match status" value="1"/>
</dbReference>
<evidence type="ECO:0000313" key="10">
    <source>
        <dbReference type="Proteomes" id="UP000176409"/>
    </source>
</evidence>
<evidence type="ECO:0000313" key="9">
    <source>
        <dbReference type="EMBL" id="OGG30686.1"/>
    </source>
</evidence>
<comment type="caution">
    <text evidence="9">The sequence shown here is derived from an EMBL/GenBank/DDBJ whole genome shotgun (WGS) entry which is preliminary data.</text>
</comment>
<keyword evidence="1 5" id="KW-0699">rRNA-binding</keyword>
<keyword evidence="3 5" id="KW-0689">Ribosomal protein</keyword>
<protein>
    <recommendedName>
        <fullName evidence="5">Large ribosomal subunit protein bL25</fullName>
    </recommendedName>
    <alternativeName>
        <fullName evidence="5">General stress protein CTC</fullName>
    </alternativeName>
</protein>
<dbReference type="GO" id="GO:0022625">
    <property type="term" value="C:cytosolic large ribosomal subunit"/>
    <property type="evidence" value="ECO:0007669"/>
    <property type="project" value="TreeGrafter"/>
</dbReference>
<gene>
    <name evidence="5" type="primary">rplY</name>
    <name evidence="5" type="synonym">ctc</name>
    <name evidence="9" type="ORF">A2973_01465</name>
</gene>
<dbReference type="AlphaFoldDB" id="A0A1F6B192"/>
<dbReference type="InterPro" id="IPR011035">
    <property type="entry name" value="Ribosomal_bL25/Gln-tRNA_synth"/>
</dbReference>
<sequence length="245" mass="25791">MKKYTIQATKRSVIGRKVKNLRAQGTTPGTVYGRNIKSVSLAVATEEFIRVYKEAGETGLIELSIEKDTRPVLVHHVQKDPVSGQLLHIEFHEVNLKEKVHAKVPIVLSGLSPAVAEKRGVLLTILDEVEVEALPMDLVDKIEVDVSGLSEVNQEVKVGGLTVPAGLAVVSDRTLTVVKVGSLVTREAEAEEAAATAAAAAAQTAQAPAAEGGTAPTAEGEAPADLPASKAGKPKEEAKEDKKEG</sequence>
<dbReference type="SUPFAM" id="SSF50715">
    <property type="entry name" value="Ribosomal protein L25-like"/>
    <property type="match status" value="1"/>
</dbReference>
<dbReference type="GO" id="GO:0003735">
    <property type="term" value="F:structural constituent of ribosome"/>
    <property type="evidence" value="ECO:0007669"/>
    <property type="project" value="InterPro"/>
</dbReference>
<evidence type="ECO:0000259" key="7">
    <source>
        <dbReference type="Pfam" id="PF01386"/>
    </source>
</evidence>
<dbReference type="PANTHER" id="PTHR33284">
    <property type="entry name" value="RIBOSOMAL PROTEIN L25/GLN-TRNA SYNTHETASE, ANTI-CODON-BINDING DOMAIN-CONTAINING PROTEIN"/>
    <property type="match status" value="1"/>
</dbReference>
<dbReference type="Pfam" id="PF14693">
    <property type="entry name" value="Ribosomal_TL5_C"/>
    <property type="match status" value="1"/>
</dbReference>
<evidence type="ECO:0000256" key="2">
    <source>
        <dbReference type="ARBA" id="ARBA00022884"/>
    </source>
</evidence>
<dbReference type="STRING" id="1798396.A2973_01465"/>
<dbReference type="GO" id="GO:0008097">
    <property type="term" value="F:5S rRNA binding"/>
    <property type="evidence" value="ECO:0007669"/>
    <property type="project" value="InterPro"/>
</dbReference>
<keyword evidence="4 5" id="KW-0687">Ribonucleoprotein</keyword>
<evidence type="ECO:0000256" key="1">
    <source>
        <dbReference type="ARBA" id="ARBA00022730"/>
    </source>
</evidence>
<feature type="domain" description="Large ribosomal subunit protein bL25 beta" evidence="8">
    <location>
        <begin position="99"/>
        <end position="180"/>
    </location>
</feature>
<feature type="region of interest" description="Disordered" evidence="6">
    <location>
        <begin position="195"/>
        <end position="245"/>
    </location>
</feature>
<dbReference type="GO" id="GO:0006412">
    <property type="term" value="P:translation"/>
    <property type="evidence" value="ECO:0007669"/>
    <property type="project" value="UniProtKB-UniRule"/>
</dbReference>
<evidence type="ECO:0000256" key="4">
    <source>
        <dbReference type="ARBA" id="ARBA00023274"/>
    </source>
</evidence>
<proteinExistence type="inferred from homology"/>
<dbReference type="Pfam" id="PF01386">
    <property type="entry name" value="Ribosomal_L25p"/>
    <property type="match status" value="1"/>
</dbReference>
<comment type="similarity">
    <text evidence="5">Belongs to the bacterial ribosomal protein bL25 family. CTC subfamily.</text>
</comment>
<dbReference type="InterPro" id="IPR001021">
    <property type="entry name" value="Ribosomal_bL25_long"/>
</dbReference>
<dbReference type="Gene3D" id="2.170.120.20">
    <property type="entry name" value="Ribosomal protein L25, beta domain"/>
    <property type="match status" value="1"/>
</dbReference>
<dbReference type="EMBL" id="MFJZ01000009">
    <property type="protein sequence ID" value="OGG30686.1"/>
    <property type="molecule type" value="Genomic_DNA"/>
</dbReference>